<dbReference type="PANTHER" id="PTHR43794:SF11">
    <property type="entry name" value="AMIDOHYDROLASE-RELATED DOMAIN-CONTAINING PROTEIN"/>
    <property type="match status" value="1"/>
</dbReference>
<protein>
    <recommendedName>
        <fullName evidence="2">Amidohydrolase-related domain-containing protein</fullName>
    </recommendedName>
</protein>
<evidence type="ECO:0000313" key="3">
    <source>
        <dbReference type="EMBL" id="SVA33569.1"/>
    </source>
</evidence>
<dbReference type="InterPro" id="IPR032466">
    <property type="entry name" value="Metal_Hydrolase"/>
</dbReference>
<dbReference type="SUPFAM" id="SSF51338">
    <property type="entry name" value="Composite domain of metallo-dependent hydrolases"/>
    <property type="match status" value="2"/>
</dbReference>
<sequence>MDTLLTDTTVVTGGMPGQVIRDGALALRGNSVVEVGTTLDLINRYPNFSRISLPRRAVIPGFINSHTHTTLTVLRGGVEDLGQNIMEVVYGYMMPIIYGMTDDQRRAMASLGCLEAIRSGTTTIVDPMLAVPSYADTMANSGLRLYLCESVSDAKATEIWSKGYQYERSLGEASLQQALDLIDRHHNTLDGRVRCLVSAHAPDSCSPWVLDELAELARSYELGRTIHLAQSPQEVEQVKTMTQGRTSAQYLDDHGWLGPDVLAAHCHWCDSSDINLLGRRGITMVHCAASSSRRGYHRLANVPALADAGVNVTLGTDNMSENIFDAMRIGIVVNRGMRGDGFNPTPTEVLSWATVNGAQALGRDDLGILDCGKKADLSVLRLDQPHLTPLLDLTSSLVHYAQASDVESVMINGEWVMRDGKVLTMNEYEVIEDAQKATLEAWQSLGQAWPGLAIPGDLGL</sequence>
<name>A0A381UZJ7_9ZZZZ</name>
<dbReference type="EMBL" id="UINC01007481">
    <property type="protein sequence ID" value="SVA33569.1"/>
    <property type="molecule type" value="Genomic_DNA"/>
</dbReference>
<organism evidence="3">
    <name type="scientific">marine metagenome</name>
    <dbReference type="NCBI Taxonomy" id="408172"/>
    <lineage>
        <taxon>unclassified sequences</taxon>
        <taxon>metagenomes</taxon>
        <taxon>ecological metagenomes</taxon>
    </lineage>
</organism>
<dbReference type="GO" id="GO:0016810">
    <property type="term" value="F:hydrolase activity, acting on carbon-nitrogen (but not peptide) bonds"/>
    <property type="evidence" value="ECO:0007669"/>
    <property type="project" value="InterPro"/>
</dbReference>
<dbReference type="InterPro" id="IPR011059">
    <property type="entry name" value="Metal-dep_hydrolase_composite"/>
</dbReference>
<dbReference type="Gene3D" id="2.30.40.10">
    <property type="entry name" value="Urease, subunit C, domain 1"/>
    <property type="match status" value="1"/>
</dbReference>
<evidence type="ECO:0000259" key="2">
    <source>
        <dbReference type="Pfam" id="PF01979"/>
    </source>
</evidence>
<dbReference type="AlphaFoldDB" id="A0A381UZJ7"/>
<feature type="domain" description="Amidohydrolase-related" evidence="2">
    <location>
        <begin position="58"/>
        <end position="416"/>
    </location>
</feature>
<evidence type="ECO:0000256" key="1">
    <source>
        <dbReference type="ARBA" id="ARBA00022801"/>
    </source>
</evidence>
<dbReference type="Pfam" id="PF01979">
    <property type="entry name" value="Amidohydro_1"/>
    <property type="match status" value="1"/>
</dbReference>
<gene>
    <name evidence="3" type="ORF">METZ01_LOCUS86423</name>
</gene>
<proteinExistence type="predicted"/>
<dbReference type="Gene3D" id="3.20.20.140">
    <property type="entry name" value="Metal-dependent hydrolases"/>
    <property type="match status" value="1"/>
</dbReference>
<dbReference type="PANTHER" id="PTHR43794">
    <property type="entry name" value="AMINOHYDROLASE SSNA-RELATED"/>
    <property type="match status" value="1"/>
</dbReference>
<dbReference type="InterPro" id="IPR006680">
    <property type="entry name" value="Amidohydro-rel"/>
</dbReference>
<dbReference type="SUPFAM" id="SSF51556">
    <property type="entry name" value="Metallo-dependent hydrolases"/>
    <property type="match status" value="1"/>
</dbReference>
<keyword evidence="1" id="KW-0378">Hydrolase</keyword>
<accession>A0A381UZJ7</accession>
<dbReference type="InterPro" id="IPR050287">
    <property type="entry name" value="MTA/SAH_deaminase"/>
</dbReference>
<reference evidence="3" key="1">
    <citation type="submission" date="2018-05" db="EMBL/GenBank/DDBJ databases">
        <authorList>
            <person name="Lanie J.A."/>
            <person name="Ng W.-L."/>
            <person name="Kazmierczak K.M."/>
            <person name="Andrzejewski T.M."/>
            <person name="Davidsen T.M."/>
            <person name="Wayne K.J."/>
            <person name="Tettelin H."/>
            <person name="Glass J.I."/>
            <person name="Rusch D."/>
            <person name="Podicherti R."/>
            <person name="Tsui H.-C.T."/>
            <person name="Winkler M.E."/>
        </authorList>
    </citation>
    <scope>NUCLEOTIDE SEQUENCE</scope>
</reference>